<evidence type="ECO:0000313" key="3">
    <source>
        <dbReference type="Proteomes" id="UP000015106"/>
    </source>
</evidence>
<dbReference type="Gramene" id="TuG1812G0200004497.01.T02">
    <property type="protein sequence ID" value="TuG1812G0200004497.01.T02.cds283086"/>
    <property type="gene ID" value="TuG1812G0200004497.01"/>
</dbReference>
<dbReference type="EnsemblPlants" id="TuG1812G0200004497.01.T02">
    <property type="protein sequence ID" value="TuG1812G0200004497.01.T02.cds283086"/>
    <property type="gene ID" value="TuG1812G0200004497.01"/>
</dbReference>
<protein>
    <submittedName>
        <fullName evidence="2">Uncharacterized protein</fullName>
    </submittedName>
</protein>
<name>A0A8R7PHX9_TRIUA</name>
<dbReference type="Gramene" id="TuG1812G0200004497.01.T03">
    <property type="protein sequence ID" value="TuG1812G0200004497.01.T03.cds283088"/>
    <property type="gene ID" value="TuG1812G0200004497.01"/>
</dbReference>
<evidence type="ECO:0000313" key="2">
    <source>
        <dbReference type="EnsemblPlants" id="TuG1812G0200004497.01.T02.cds283086"/>
    </source>
</evidence>
<reference evidence="2" key="3">
    <citation type="submission" date="2022-06" db="UniProtKB">
        <authorList>
            <consortium name="EnsemblPlants"/>
        </authorList>
    </citation>
    <scope>IDENTIFICATION</scope>
</reference>
<keyword evidence="3" id="KW-1185">Reference proteome</keyword>
<reference evidence="2" key="2">
    <citation type="submission" date="2018-03" db="EMBL/GenBank/DDBJ databases">
        <title>The Triticum urartu genome reveals the dynamic nature of wheat genome evolution.</title>
        <authorList>
            <person name="Ling H."/>
            <person name="Ma B."/>
            <person name="Shi X."/>
            <person name="Liu H."/>
            <person name="Dong L."/>
            <person name="Sun H."/>
            <person name="Cao Y."/>
            <person name="Gao Q."/>
            <person name="Zheng S."/>
            <person name="Li Y."/>
            <person name="Yu Y."/>
            <person name="Du H."/>
            <person name="Qi M."/>
            <person name="Li Y."/>
            <person name="Yu H."/>
            <person name="Cui Y."/>
            <person name="Wang N."/>
            <person name="Chen C."/>
            <person name="Wu H."/>
            <person name="Zhao Y."/>
            <person name="Zhang J."/>
            <person name="Li Y."/>
            <person name="Zhou W."/>
            <person name="Zhang B."/>
            <person name="Hu W."/>
            <person name="Eijk M."/>
            <person name="Tang J."/>
            <person name="Witsenboer H."/>
            <person name="Zhao S."/>
            <person name="Li Z."/>
            <person name="Zhang A."/>
            <person name="Wang D."/>
            <person name="Liang C."/>
        </authorList>
    </citation>
    <scope>NUCLEOTIDE SEQUENCE [LARGE SCALE GENOMIC DNA]</scope>
    <source>
        <strain evidence="2">cv. G1812</strain>
    </source>
</reference>
<evidence type="ECO:0000256" key="1">
    <source>
        <dbReference type="SAM" id="MobiDB-lite"/>
    </source>
</evidence>
<feature type="compositionally biased region" description="Basic residues" evidence="1">
    <location>
        <begin position="1"/>
        <end position="20"/>
    </location>
</feature>
<dbReference type="EnsemblPlants" id="TuG1812G0200004497.01.T01">
    <property type="protein sequence ID" value="TuG1812G0200004497.01.T01.cds283088"/>
    <property type="gene ID" value="TuG1812G0200004497.01"/>
</dbReference>
<dbReference type="AlphaFoldDB" id="A0A8R7PHX9"/>
<sequence>MVRRRRRTDVRHGAAHRQRGGRLIGEDGGDCRVVEVAGRAERALACHVGVLGEVLELRRRQVLRAEELQVLVLPNVVDQARVERSHRVYVAGPVLERRGRVAGRRVLEHAVGVVVDVGGGHQRRLDLRWAPVRVACLEQRGHAGDVRARHGRPRQDVEPDAAAVTGQARRAGVAAPCGQDVHAGRDEVWLEDLQSQVVWAPGGERGDHRRRPDPELCSGEAECRRRLWGGPGVLLCRHAFGLPDGHGWQEVAVGDELLAVCCGVGEDHADASRFLDNLALLHPRTDAAVAYHDLSGDGVGLQCPLEAHGPGVRDARVAAHVDHRILLPRRKVLPALVKRDAGDVGAVAERHRRREVTVHGARAHRGDPRRQVRQAYRVRAGVAGRAGDEHAHLHGPKRRD</sequence>
<reference evidence="3" key="1">
    <citation type="journal article" date="2013" name="Nature">
        <title>Draft genome of the wheat A-genome progenitor Triticum urartu.</title>
        <authorList>
            <person name="Ling H.Q."/>
            <person name="Zhao S."/>
            <person name="Liu D."/>
            <person name="Wang J."/>
            <person name="Sun H."/>
            <person name="Zhang C."/>
            <person name="Fan H."/>
            <person name="Li D."/>
            <person name="Dong L."/>
            <person name="Tao Y."/>
            <person name="Gao C."/>
            <person name="Wu H."/>
            <person name="Li Y."/>
            <person name="Cui Y."/>
            <person name="Guo X."/>
            <person name="Zheng S."/>
            <person name="Wang B."/>
            <person name="Yu K."/>
            <person name="Liang Q."/>
            <person name="Yang W."/>
            <person name="Lou X."/>
            <person name="Chen J."/>
            <person name="Feng M."/>
            <person name="Jian J."/>
            <person name="Zhang X."/>
            <person name="Luo G."/>
            <person name="Jiang Y."/>
            <person name="Liu J."/>
            <person name="Wang Z."/>
            <person name="Sha Y."/>
            <person name="Zhang B."/>
            <person name="Wu H."/>
            <person name="Tang D."/>
            <person name="Shen Q."/>
            <person name="Xue P."/>
            <person name="Zou S."/>
            <person name="Wang X."/>
            <person name="Liu X."/>
            <person name="Wang F."/>
            <person name="Yang Y."/>
            <person name="An X."/>
            <person name="Dong Z."/>
            <person name="Zhang K."/>
            <person name="Zhang X."/>
            <person name="Luo M.C."/>
            <person name="Dvorak J."/>
            <person name="Tong Y."/>
            <person name="Wang J."/>
            <person name="Yang H."/>
            <person name="Li Z."/>
            <person name="Wang D."/>
            <person name="Zhang A."/>
            <person name="Wang J."/>
        </authorList>
    </citation>
    <scope>NUCLEOTIDE SEQUENCE</scope>
    <source>
        <strain evidence="3">cv. G1812</strain>
    </source>
</reference>
<dbReference type="Proteomes" id="UP000015106">
    <property type="component" value="Chromosome 2"/>
</dbReference>
<proteinExistence type="predicted"/>
<accession>A0A8R7PHX9</accession>
<organism evidence="2 3">
    <name type="scientific">Triticum urartu</name>
    <name type="common">Red wild einkorn</name>
    <name type="synonym">Crithodium urartu</name>
    <dbReference type="NCBI Taxonomy" id="4572"/>
    <lineage>
        <taxon>Eukaryota</taxon>
        <taxon>Viridiplantae</taxon>
        <taxon>Streptophyta</taxon>
        <taxon>Embryophyta</taxon>
        <taxon>Tracheophyta</taxon>
        <taxon>Spermatophyta</taxon>
        <taxon>Magnoliopsida</taxon>
        <taxon>Liliopsida</taxon>
        <taxon>Poales</taxon>
        <taxon>Poaceae</taxon>
        <taxon>BOP clade</taxon>
        <taxon>Pooideae</taxon>
        <taxon>Triticodae</taxon>
        <taxon>Triticeae</taxon>
        <taxon>Triticinae</taxon>
        <taxon>Triticum</taxon>
    </lineage>
</organism>
<dbReference type="EnsemblPlants" id="TuG1812G0200004497.01.T03">
    <property type="protein sequence ID" value="TuG1812G0200004497.01.T03.cds283088"/>
    <property type="gene ID" value="TuG1812G0200004497.01"/>
</dbReference>
<feature type="region of interest" description="Disordered" evidence="1">
    <location>
        <begin position="1"/>
        <end position="21"/>
    </location>
</feature>
<dbReference type="Gramene" id="TuG1812G0200004497.01.T01">
    <property type="protein sequence ID" value="TuG1812G0200004497.01.T01.cds283088"/>
    <property type="gene ID" value="TuG1812G0200004497.01"/>
</dbReference>